<dbReference type="InterPro" id="IPR011006">
    <property type="entry name" value="CheY-like_superfamily"/>
</dbReference>
<dbReference type="PROSITE" id="PS00107">
    <property type="entry name" value="PROTEIN_KINASE_ATP"/>
    <property type="match status" value="1"/>
</dbReference>
<dbReference type="InterPro" id="IPR000719">
    <property type="entry name" value="Prot_kinase_dom"/>
</dbReference>
<dbReference type="InterPro" id="IPR017441">
    <property type="entry name" value="Protein_kinase_ATP_BS"/>
</dbReference>
<feature type="domain" description="Response regulatory" evidence="6">
    <location>
        <begin position="1"/>
        <end position="82"/>
    </location>
</feature>
<keyword evidence="8" id="KW-1185">Reference proteome</keyword>
<dbReference type="EMBL" id="SDMQ01000004">
    <property type="protein sequence ID" value="TBT85928.1"/>
    <property type="molecule type" value="Genomic_DNA"/>
</dbReference>
<dbReference type="GO" id="GO:0004674">
    <property type="term" value="F:protein serine/threonine kinase activity"/>
    <property type="evidence" value="ECO:0007669"/>
    <property type="project" value="TreeGrafter"/>
</dbReference>
<feature type="binding site" evidence="4">
    <location>
        <position position="123"/>
    </location>
    <ligand>
        <name>ATP</name>
        <dbReference type="ChEBI" id="CHEBI:30616"/>
    </ligand>
</feature>
<comment type="caution">
    <text evidence="3">Lacks conserved residue(s) required for the propagation of feature annotation.</text>
</comment>
<dbReference type="InterPro" id="IPR051681">
    <property type="entry name" value="Ser/Thr_Kinases-Pseudokinases"/>
</dbReference>
<evidence type="ECO:0000256" key="1">
    <source>
        <dbReference type="ARBA" id="ARBA00022741"/>
    </source>
</evidence>
<evidence type="ECO:0000313" key="8">
    <source>
        <dbReference type="Proteomes" id="UP000292373"/>
    </source>
</evidence>
<gene>
    <name evidence="7" type="ORF">ET989_05610</name>
</gene>
<evidence type="ECO:0000256" key="2">
    <source>
        <dbReference type="ARBA" id="ARBA00022840"/>
    </source>
</evidence>
<dbReference type="InterPro" id="IPR008271">
    <property type="entry name" value="Ser/Thr_kinase_AS"/>
</dbReference>
<dbReference type="PROSITE" id="PS50011">
    <property type="entry name" value="PROTEIN_KINASE_DOM"/>
    <property type="match status" value="1"/>
</dbReference>
<dbReference type="SMART" id="SM00220">
    <property type="entry name" value="S_TKc"/>
    <property type="match status" value="1"/>
</dbReference>
<dbReference type="CDD" id="cd14014">
    <property type="entry name" value="STKc_PknB_like"/>
    <property type="match status" value="1"/>
</dbReference>
<dbReference type="SUPFAM" id="SSF56112">
    <property type="entry name" value="Protein kinase-like (PK-like)"/>
    <property type="match status" value="1"/>
</dbReference>
<dbReference type="Pfam" id="PF00072">
    <property type="entry name" value="Response_reg"/>
    <property type="match status" value="1"/>
</dbReference>
<dbReference type="Gene3D" id="1.10.510.10">
    <property type="entry name" value="Transferase(Phosphotransferase) domain 1"/>
    <property type="match status" value="1"/>
</dbReference>
<dbReference type="Gene3D" id="3.40.50.2300">
    <property type="match status" value="1"/>
</dbReference>
<evidence type="ECO:0000259" key="5">
    <source>
        <dbReference type="PROSITE" id="PS50011"/>
    </source>
</evidence>
<reference evidence="7 8" key="1">
    <citation type="submission" date="2019-01" db="EMBL/GenBank/DDBJ databases">
        <title>Lactibacter flavus gen. nov., sp. nov., a novel bacterium of the family Propionibacteriaceae isolated from raw milk and dairy products.</title>
        <authorList>
            <person name="Huptas C."/>
            <person name="Wenning M."/>
            <person name="Breitenwieser F."/>
            <person name="Doll E."/>
            <person name="Von Neubeck M."/>
            <person name="Busse H.-J."/>
            <person name="Scherer S."/>
        </authorList>
    </citation>
    <scope>NUCLEOTIDE SEQUENCE [LARGE SCALE GENOMIC DNA]</scope>
    <source>
        <strain evidence="7 8">KCTC 33808</strain>
    </source>
</reference>
<dbReference type="GO" id="GO:0000160">
    <property type="term" value="P:phosphorelay signal transduction system"/>
    <property type="evidence" value="ECO:0007669"/>
    <property type="project" value="InterPro"/>
</dbReference>
<dbReference type="SUPFAM" id="SSF52172">
    <property type="entry name" value="CheY-like"/>
    <property type="match status" value="1"/>
</dbReference>
<evidence type="ECO:0000256" key="3">
    <source>
        <dbReference type="PROSITE-ProRule" id="PRU00169"/>
    </source>
</evidence>
<comment type="caution">
    <text evidence="7">The sequence shown here is derived from an EMBL/GenBank/DDBJ whole genome shotgun (WGS) entry which is preliminary data.</text>
</comment>
<dbReference type="PROSITE" id="PS50110">
    <property type="entry name" value="RESPONSE_REGULATORY"/>
    <property type="match status" value="1"/>
</dbReference>
<protein>
    <submittedName>
        <fullName evidence="7">Response regulator</fullName>
    </submittedName>
</protein>
<dbReference type="AlphaFoldDB" id="A0A4Q9KG78"/>
<keyword evidence="2 4" id="KW-0067">ATP-binding</keyword>
<dbReference type="OrthoDB" id="9762169at2"/>
<accession>A0A4Q9KG78</accession>
<evidence type="ECO:0000256" key="4">
    <source>
        <dbReference type="PROSITE-ProRule" id="PRU10141"/>
    </source>
</evidence>
<keyword evidence="1 4" id="KW-0547">Nucleotide-binding</keyword>
<proteinExistence type="predicted"/>
<evidence type="ECO:0000259" key="6">
    <source>
        <dbReference type="PROSITE" id="PS50110"/>
    </source>
</evidence>
<dbReference type="Proteomes" id="UP000292373">
    <property type="component" value="Unassembled WGS sequence"/>
</dbReference>
<dbReference type="Pfam" id="PF00069">
    <property type="entry name" value="Pkinase"/>
    <property type="match status" value="1"/>
</dbReference>
<dbReference type="PANTHER" id="PTHR44329">
    <property type="entry name" value="SERINE/THREONINE-PROTEIN KINASE TNNI3K-RELATED"/>
    <property type="match status" value="1"/>
</dbReference>
<sequence length="574" mass="62798">MCGVRWLAQLNGQCGRPLAERPRQSGVDVCRDLRAESDVPIVMLTAKSDTSDVVEGLEAGADDYVAKPFKTQELLARVTAAILRSVEIELQGGKWQVGDVIGGGGFGAVRLASGPLAQDAVAKFVPAVPGAQREVLVGDSLQARGLPRVIPTLDSGEVGGNWVLIMPRAEYSLRDLMVNRGEPLPQEQVIDILRQVAEGIHQISEAGIIHRDLKPENILYWNDSWVLCDFGIARYRDASTDPATRKFSMTRPYAAPEQWLEERASSATDVYAFGVIAYELLTGKWPFGGEDFRHQHLHEKPPMLNAGPQRLRILVEECLYKPAGARPNPDQLVARLANALSLPVGAGANKLAAVSERAAASRAAENALAQQQLTEQGRRDSLFDAARYTFEVIPAGLLDAIMADAPMVQIDDQAGRGIMCFVGTLGVGRIEIYKPRQVDKKWHGPFDVIAVASIAVTQPMNNHGYAGRAHSLWYCDAQVEGAYAWYELAFMEFALGAGSSSLVPHSDDPQDVGHAFSGVIGAQQLAWSPERLERDDLSDFIDRWLGWFAEASEGQLTHPTNLPERRVADSYRRS</sequence>
<dbReference type="PROSITE" id="PS00108">
    <property type="entry name" value="PROTEIN_KINASE_ST"/>
    <property type="match status" value="1"/>
</dbReference>
<dbReference type="InterPro" id="IPR001789">
    <property type="entry name" value="Sig_transdc_resp-reg_receiver"/>
</dbReference>
<evidence type="ECO:0000313" key="7">
    <source>
        <dbReference type="EMBL" id="TBT85928.1"/>
    </source>
</evidence>
<feature type="domain" description="Protein kinase" evidence="5">
    <location>
        <begin position="95"/>
        <end position="340"/>
    </location>
</feature>
<organism evidence="7 8">
    <name type="scientific">Propioniciclava sinopodophylli</name>
    <dbReference type="NCBI Taxonomy" id="1837344"/>
    <lineage>
        <taxon>Bacteria</taxon>
        <taxon>Bacillati</taxon>
        <taxon>Actinomycetota</taxon>
        <taxon>Actinomycetes</taxon>
        <taxon>Propionibacteriales</taxon>
        <taxon>Propionibacteriaceae</taxon>
        <taxon>Propioniciclava</taxon>
    </lineage>
</organism>
<dbReference type="GO" id="GO:0005524">
    <property type="term" value="F:ATP binding"/>
    <property type="evidence" value="ECO:0007669"/>
    <property type="project" value="UniProtKB-UniRule"/>
</dbReference>
<name>A0A4Q9KG78_9ACTN</name>
<dbReference type="InterPro" id="IPR011009">
    <property type="entry name" value="Kinase-like_dom_sf"/>
</dbReference>